<evidence type="ECO:0000313" key="1">
    <source>
        <dbReference type="EMBL" id="QPJ60415.1"/>
    </source>
</evidence>
<dbReference type="AlphaFoldDB" id="A0A7T0BT09"/>
<evidence type="ECO:0000313" key="2">
    <source>
        <dbReference type="Proteomes" id="UP000594688"/>
    </source>
</evidence>
<gene>
    <name evidence="1" type="ORF">G3M70_00315</name>
</gene>
<protein>
    <submittedName>
        <fullName evidence="1">Uncharacterized protein</fullName>
    </submittedName>
</protein>
<name>A0A7T0BT09_9BACT</name>
<accession>A0A7T0BT09</accession>
<dbReference type="KEGG" id="nli:G3M70_00315"/>
<reference evidence="1 2" key="1">
    <citation type="submission" date="2020-02" db="EMBL/GenBank/DDBJ databases">
        <title>Genomic and physiological characterization of two novel Nitrospinaceae genera.</title>
        <authorList>
            <person name="Mueller A.J."/>
            <person name="Jung M.-Y."/>
            <person name="Strachan C.R."/>
            <person name="Herbold C.W."/>
            <person name="Kirkegaard R.H."/>
            <person name="Daims H."/>
        </authorList>
    </citation>
    <scope>NUCLEOTIDE SEQUENCE [LARGE SCALE GENOMIC DNA]</scope>
    <source>
        <strain evidence="1">EB</strain>
    </source>
</reference>
<dbReference type="EMBL" id="CP048685">
    <property type="protein sequence ID" value="QPJ60415.1"/>
    <property type="molecule type" value="Genomic_DNA"/>
</dbReference>
<proteinExistence type="predicted"/>
<organism evidence="1 2">
    <name type="scientific">Candidatus Nitronauta litoralis</name>
    <dbReference type="NCBI Taxonomy" id="2705533"/>
    <lineage>
        <taxon>Bacteria</taxon>
        <taxon>Pseudomonadati</taxon>
        <taxon>Nitrospinota/Tectimicrobiota group</taxon>
        <taxon>Nitrospinota</taxon>
        <taxon>Nitrospinia</taxon>
        <taxon>Nitrospinales</taxon>
        <taxon>Nitrospinaceae</taxon>
        <taxon>Candidatus Nitronauta</taxon>
    </lineage>
</organism>
<sequence>MSTLKGILFNQAATDAINGLIETLQTKYTKKKGRRFNSANITYEISRPHLNGNSLEFEISSKIPQDEIKDDDEMKNYFLEIKNKVNSEKDKPVSIEMENIVWDSKKDSEKERDYVKLLYSYPLDDLFNDKKVQDEYETVRNDPKEENLPQSTGAMTIAGGIVLKQVRETIYNFGLNHINQLMEANKTIRAQLKK</sequence>
<dbReference type="Proteomes" id="UP000594688">
    <property type="component" value="Chromosome"/>
</dbReference>